<accession>A0A554WWQ8</accession>
<name>A0A554WWQ8_9BURK</name>
<sequence length="69" mass="7506">MAVNEQDLTQTETLPPREAVEQLGVALTEALHQGYGINDGGGGTITISLHGYIDIDAYDNMEYDEEGKH</sequence>
<evidence type="ECO:0000313" key="2">
    <source>
        <dbReference type="Proteomes" id="UP000318542"/>
    </source>
</evidence>
<comment type="caution">
    <text evidence="1">The sequence shown here is derived from an EMBL/GenBank/DDBJ whole genome shotgun (WGS) entry which is preliminary data.</text>
</comment>
<proteinExistence type="predicted"/>
<dbReference type="RefSeq" id="WP_143904285.1">
    <property type="nucleotide sequence ID" value="NZ_VJOL01000071.1"/>
</dbReference>
<evidence type="ECO:0000313" key="1">
    <source>
        <dbReference type="EMBL" id="TSE28003.1"/>
    </source>
</evidence>
<keyword evidence="2" id="KW-1185">Reference proteome</keyword>
<dbReference type="EMBL" id="VJOL01000071">
    <property type="protein sequence ID" value="TSE28003.1"/>
    <property type="molecule type" value="Genomic_DNA"/>
</dbReference>
<dbReference type="AlphaFoldDB" id="A0A554WWQ8"/>
<reference evidence="1 2" key="1">
    <citation type="submission" date="2019-07" db="EMBL/GenBank/DDBJ databases">
        <title>Tepidimonas thermarum AA-1 draft genome.</title>
        <authorList>
            <person name="Da Costa M.S."/>
            <person name="Froufe H.J.C."/>
            <person name="Egas C."/>
            <person name="Albuquerque L."/>
        </authorList>
    </citation>
    <scope>NUCLEOTIDE SEQUENCE [LARGE SCALE GENOMIC DNA]</scope>
    <source>
        <strain evidence="1 2">AA-1</strain>
    </source>
</reference>
<protein>
    <submittedName>
        <fullName evidence="1">Uncharacterized protein</fullName>
    </submittedName>
</protein>
<organism evidence="1 2">
    <name type="scientific">Tepidimonas thermarum</name>
    <dbReference type="NCBI Taxonomy" id="335431"/>
    <lineage>
        <taxon>Bacteria</taxon>
        <taxon>Pseudomonadati</taxon>
        <taxon>Pseudomonadota</taxon>
        <taxon>Betaproteobacteria</taxon>
        <taxon>Burkholderiales</taxon>
        <taxon>Tepidimonas</taxon>
    </lineage>
</organism>
<gene>
    <name evidence="1" type="ORF">Tther_02437</name>
</gene>
<dbReference type="Proteomes" id="UP000318542">
    <property type="component" value="Unassembled WGS sequence"/>
</dbReference>